<gene>
    <name evidence="2" type="ORF">EMPS_01945</name>
</gene>
<dbReference type="PANTHER" id="PTHR38926">
    <property type="entry name" value="F-BOX DOMAIN CONTAINING PROTEIN, EXPRESSED"/>
    <property type="match status" value="1"/>
</dbReference>
<feature type="region of interest" description="Disordered" evidence="1">
    <location>
        <begin position="1139"/>
        <end position="1272"/>
    </location>
</feature>
<feature type="compositionally biased region" description="Polar residues" evidence="1">
    <location>
        <begin position="626"/>
        <end position="635"/>
    </location>
</feature>
<reference evidence="2" key="2">
    <citation type="journal article" date="2022" name="Microbiol. Resour. Announc.">
        <title>Whole-Genome Sequence of Entomortierella parvispora E1425, a Mucoromycotan Fungus Associated with Burkholderiaceae-Related Endosymbiotic Bacteria.</title>
        <authorList>
            <person name="Herlambang A."/>
            <person name="Guo Y."/>
            <person name="Takashima Y."/>
            <person name="Narisawa K."/>
            <person name="Ohta H."/>
            <person name="Nishizawa T."/>
        </authorList>
    </citation>
    <scope>NUCLEOTIDE SEQUENCE</scope>
    <source>
        <strain evidence="2">E1425</strain>
    </source>
</reference>
<dbReference type="EMBL" id="BQFW01000002">
    <property type="protein sequence ID" value="GJJ69598.1"/>
    <property type="molecule type" value="Genomic_DNA"/>
</dbReference>
<proteinExistence type="predicted"/>
<evidence type="ECO:0000313" key="3">
    <source>
        <dbReference type="Proteomes" id="UP000827284"/>
    </source>
</evidence>
<reference evidence="2" key="1">
    <citation type="submission" date="2021-11" db="EMBL/GenBank/DDBJ databases">
        <authorList>
            <person name="Herlambang A."/>
            <person name="Guo Y."/>
            <person name="Takashima Y."/>
            <person name="Nishizawa T."/>
        </authorList>
    </citation>
    <scope>NUCLEOTIDE SEQUENCE</scope>
    <source>
        <strain evidence="2">E1425</strain>
    </source>
</reference>
<feature type="compositionally biased region" description="Basic and acidic residues" evidence="1">
    <location>
        <begin position="1196"/>
        <end position="1232"/>
    </location>
</feature>
<feature type="compositionally biased region" description="Polar residues" evidence="1">
    <location>
        <begin position="1079"/>
        <end position="1095"/>
    </location>
</feature>
<organism evidence="2 3">
    <name type="scientific">Entomortierella parvispora</name>
    <dbReference type="NCBI Taxonomy" id="205924"/>
    <lineage>
        <taxon>Eukaryota</taxon>
        <taxon>Fungi</taxon>
        <taxon>Fungi incertae sedis</taxon>
        <taxon>Mucoromycota</taxon>
        <taxon>Mortierellomycotina</taxon>
        <taxon>Mortierellomycetes</taxon>
        <taxon>Mortierellales</taxon>
        <taxon>Mortierellaceae</taxon>
        <taxon>Entomortierella</taxon>
    </lineage>
</organism>
<dbReference type="PANTHER" id="PTHR38926:SF5">
    <property type="entry name" value="F-BOX AND LEUCINE-RICH REPEAT PROTEIN 6"/>
    <property type="match status" value="1"/>
</dbReference>
<dbReference type="Proteomes" id="UP000827284">
    <property type="component" value="Unassembled WGS sequence"/>
</dbReference>
<evidence type="ECO:0008006" key="4">
    <source>
        <dbReference type="Google" id="ProtNLM"/>
    </source>
</evidence>
<feature type="region of interest" description="Disordered" evidence="1">
    <location>
        <begin position="622"/>
        <end position="658"/>
    </location>
</feature>
<feature type="region of interest" description="Disordered" evidence="1">
    <location>
        <begin position="402"/>
        <end position="444"/>
    </location>
</feature>
<feature type="region of interest" description="Disordered" evidence="1">
    <location>
        <begin position="1050"/>
        <end position="1108"/>
    </location>
</feature>
<name>A0A9P3H4I0_9FUNG</name>
<feature type="compositionally biased region" description="Basic and acidic residues" evidence="1">
    <location>
        <begin position="407"/>
        <end position="422"/>
    </location>
</feature>
<feature type="compositionally biased region" description="Polar residues" evidence="1">
    <location>
        <begin position="1158"/>
        <end position="1168"/>
    </location>
</feature>
<feature type="compositionally biased region" description="Polar residues" evidence="1">
    <location>
        <begin position="11"/>
        <end position="47"/>
    </location>
</feature>
<feature type="compositionally biased region" description="Low complexity" evidence="1">
    <location>
        <begin position="352"/>
        <end position="365"/>
    </location>
</feature>
<dbReference type="Gene3D" id="3.80.10.10">
    <property type="entry name" value="Ribonuclease Inhibitor"/>
    <property type="match status" value="2"/>
</dbReference>
<keyword evidence="3" id="KW-1185">Reference proteome</keyword>
<feature type="region of interest" description="Disordered" evidence="1">
    <location>
        <begin position="308"/>
        <end position="365"/>
    </location>
</feature>
<feature type="compositionally biased region" description="Acidic residues" evidence="1">
    <location>
        <begin position="589"/>
        <end position="602"/>
    </location>
</feature>
<feature type="region of interest" description="Disordered" evidence="1">
    <location>
        <begin position="571"/>
        <end position="602"/>
    </location>
</feature>
<feature type="compositionally biased region" description="Pro residues" evidence="1">
    <location>
        <begin position="1246"/>
        <end position="1262"/>
    </location>
</feature>
<evidence type="ECO:0000256" key="1">
    <source>
        <dbReference type="SAM" id="MobiDB-lite"/>
    </source>
</evidence>
<sequence>MPLPLSHSRKNTASVAATMKTSTTPGKAAGSTQRQDPATVTAAGSSPNTTAPAVGLVYTTAAAGTPSGSFSASNSSPFSSVAPPSTVVALIIPEILELVLLHVLKFQSSSCYHVGRQTTNITTILATKGRIQNYIPPISLTLSPHAKALTPSPPPSCSNTFTPKPLSIDIQCQVQAQRPESNHLAFLRVCRHWYEVGEPLIWRDVKWSDSQSRQVHEQIWRQWPRVRRLEFEYGKRTTDMETRASPPQLHLALPLPPLPPPPPALGGGGGLGAGAGAGAAATSLPLNAPVTATPNAAAVVAIVAGGGGGGVAASRAPSPAPGRPSGGSSRMRNLLAGNTNNNGSGFGGGSSGATAAGSTSVSGAGAESLLPASTWSTGLLSIEPGRPNIALRDALNDLATALSKPPLESRSKEQERQVHGQRQEQQQNRHIIPHGQNNSSSSSRFNMSIPLRLQEPRSEAGQPIRPLPRLGAPLLFLPVCPQLTSLTLTGFFRLETFLESILPFVPELRSLDISLRSYEMRDEIRLDKVLMTCPKLQYLSVDKNMIGRVGFAGDQLPLTIFEEESESWSIDDSWKAQKGTSSGDGLEGKDEEEEESDDEVDDEIYAGTEWHRRFAKEIVNPRNVDPTLNSDSDTNTARKDGNSQAIPGVKGDLQPQASAKANYRRLLKQQRQLRRQRPLALKTLKLKKLRMSEQDFLSLVHRCPLLEEMGVCTTTAWSWSPRFLESVSRSCPRIRHLHLATSHTIPLETADNGAVTQHGIVILNNNNVEATAALTNVTQESVLGGLNNPGHLPFLHPHLAQDHQYQSTSQTAIAAAAALEEQHQQRLREVYDPIIGLIKLYPDLISYDARFVKFQDHTLRALQQHCRFLERLDLTDCREVSSNALDEFLRWAPTLRHLSANLVMFRMERLIQVSEQHQKHASFLAKKTRVMRDWGIPGGSDLESGIEDGFDVDLEYMEDEEEKEELVPQWWACQWLETLILGVQNPSLNPNKERRFYQPVEVTAESLFYNRDLQGSSSGSGSSAYAGSASLTKLRRLELTGGQFDLGVGSLPPCSTSPSPLQLQPSSPSSSTSSSPSPYHNNGSDGRYGDSQSPDHGSHHLRTLTEQDHLIMEKRLDLSKSRSLPESTTSTWRGGLNRVRSFISLKPRKQSTRGGGASSPTSGDQTSLSGGGPNPALAERHRSSSESRLASITRSPLDEDGREKDKAKNKDKGKGKAKGESKSRFFSRDKGKQTVLRPGLDASTTPPLPPLPPSLPPPPPPTTLSATVRNGKAPVRGILNDDTYLSDQNHRPYRDPTLAGLRPLANLTLLEHFSMTWANFPRLHEPDIEWICTQWPALRWMSLGLIHVDEWGLIRYWVHKRRRNIVVVFEK</sequence>
<dbReference type="OrthoDB" id="2416175at2759"/>
<dbReference type="InterPro" id="IPR032675">
    <property type="entry name" value="LRR_dom_sf"/>
</dbReference>
<dbReference type="SUPFAM" id="SSF52047">
    <property type="entry name" value="RNI-like"/>
    <property type="match status" value="1"/>
</dbReference>
<protein>
    <recommendedName>
        <fullName evidence="4">F-box domain-containing protein</fullName>
    </recommendedName>
</protein>
<evidence type="ECO:0000313" key="2">
    <source>
        <dbReference type="EMBL" id="GJJ69598.1"/>
    </source>
</evidence>
<feature type="region of interest" description="Disordered" evidence="1">
    <location>
        <begin position="1"/>
        <end position="47"/>
    </location>
</feature>
<comment type="caution">
    <text evidence="2">The sequence shown here is derived from an EMBL/GenBank/DDBJ whole genome shotgun (WGS) entry which is preliminary data.</text>
</comment>
<accession>A0A9P3H4I0</accession>
<feature type="compositionally biased region" description="Low complexity" evidence="1">
    <location>
        <begin position="1050"/>
        <end position="1078"/>
    </location>
</feature>